<feature type="transmembrane region" description="Helical" evidence="2">
    <location>
        <begin position="88"/>
        <end position="105"/>
    </location>
</feature>
<dbReference type="Proteomes" id="UP000885750">
    <property type="component" value="Unassembled WGS sequence"/>
</dbReference>
<feature type="transmembrane region" description="Helical" evidence="2">
    <location>
        <begin position="112"/>
        <end position="131"/>
    </location>
</feature>
<dbReference type="InterPro" id="IPR019251">
    <property type="entry name" value="DUF2231_TM"/>
</dbReference>
<feature type="compositionally biased region" description="Basic and acidic residues" evidence="1">
    <location>
        <begin position="203"/>
        <end position="220"/>
    </location>
</feature>
<comment type="caution">
    <text evidence="4">The sequence shown here is derived from an EMBL/GenBank/DDBJ whole genome shotgun (WGS) entry which is preliminary data.</text>
</comment>
<keyword evidence="2" id="KW-0812">Transmembrane</keyword>
<dbReference type="Pfam" id="PF09990">
    <property type="entry name" value="DUF2231"/>
    <property type="match status" value="1"/>
</dbReference>
<accession>A0A7V2T1C6</accession>
<keyword evidence="2" id="KW-0472">Membrane</keyword>
<feature type="domain" description="DUF2231" evidence="3">
    <location>
        <begin position="9"/>
        <end position="144"/>
    </location>
</feature>
<feature type="transmembrane region" description="Helical" evidence="2">
    <location>
        <begin position="45"/>
        <end position="68"/>
    </location>
</feature>
<feature type="region of interest" description="Disordered" evidence="1">
    <location>
        <begin position="149"/>
        <end position="220"/>
    </location>
</feature>
<keyword evidence="2" id="KW-1133">Transmembrane helix</keyword>
<gene>
    <name evidence="4" type="ORF">ENJ51_01960</name>
</gene>
<evidence type="ECO:0000256" key="2">
    <source>
        <dbReference type="SAM" id="Phobius"/>
    </source>
</evidence>
<dbReference type="EMBL" id="DRMS01000077">
    <property type="protein sequence ID" value="HFC91558.1"/>
    <property type="molecule type" value="Genomic_DNA"/>
</dbReference>
<reference evidence="4" key="1">
    <citation type="journal article" date="2020" name="mSystems">
        <title>Genome- and Community-Level Interaction Insights into Carbon Utilization and Element Cycling Functions of Hydrothermarchaeota in Hydrothermal Sediment.</title>
        <authorList>
            <person name="Zhou Z."/>
            <person name="Liu Y."/>
            <person name="Xu W."/>
            <person name="Pan J."/>
            <person name="Luo Z.H."/>
            <person name="Li M."/>
        </authorList>
    </citation>
    <scope>NUCLEOTIDE SEQUENCE [LARGE SCALE GENOMIC DNA]</scope>
    <source>
        <strain evidence="4">HyVt-493</strain>
    </source>
</reference>
<protein>
    <submittedName>
        <fullName evidence="4">DUF2231 domain-containing protein</fullName>
    </submittedName>
</protein>
<evidence type="ECO:0000256" key="1">
    <source>
        <dbReference type="SAM" id="MobiDB-lite"/>
    </source>
</evidence>
<feature type="transmembrane region" description="Helical" evidence="2">
    <location>
        <begin position="12"/>
        <end position="33"/>
    </location>
</feature>
<evidence type="ECO:0000259" key="3">
    <source>
        <dbReference type="Pfam" id="PF09990"/>
    </source>
</evidence>
<dbReference type="AlphaFoldDB" id="A0A7V2T1C6"/>
<name>A0A7V2T1C6_LEUMU</name>
<sequence>MIEILPNWHPVFVHFTIALLSMAVVFHLLKAILPAHNEYQATLSILAKSNLLIGTGFAIITAIAGWFAYNSVAHDTPSHLAMTEHRNWALLTLGIFILLALWSLLQKHKGTLLFLLALLIAGGLLATTGWLGGEAVYRYGLGVKSIPASSGEGHAHQHKKGEGHGTKTANQAMSDNHHKPISETEHDKTPHQHNDSTSNTGLNKEEHKTEKSHNETPHKH</sequence>
<evidence type="ECO:0000313" key="4">
    <source>
        <dbReference type="EMBL" id="HFC91558.1"/>
    </source>
</evidence>
<proteinExistence type="predicted"/>
<organism evidence="4">
    <name type="scientific">Leucothrix mucor</name>
    <dbReference type="NCBI Taxonomy" id="45248"/>
    <lineage>
        <taxon>Bacteria</taxon>
        <taxon>Pseudomonadati</taxon>
        <taxon>Pseudomonadota</taxon>
        <taxon>Gammaproteobacteria</taxon>
        <taxon>Thiotrichales</taxon>
        <taxon>Thiotrichaceae</taxon>
        <taxon>Leucothrix</taxon>
    </lineage>
</organism>
<feature type="compositionally biased region" description="Basic and acidic residues" evidence="1">
    <location>
        <begin position="175"/>
        <end position="194"/>
    </location>
</feature>